<dbReference type="EMBL" id="HG994366">
    <property type="protein sequence ID" value="CAF1920084.1"/>
    <property type="molecule type" value="Genomic_DNA"/>
</dbReference>
<evidence type="ECO:0000313" key="2">
    <source>
        <dbReference type="EMBL" id="KAH0899538.1"/>
    </source>
</evidence>
<organism evidence="1">
    <name type="scientific">Brassica napus</name>
    <name type="common">Rape</name>
    <dbReference type="NCBI Taxonomy" id="3708"/>
    <lineage>
        <taxon>Eukaryota</taxon>
        <taxon>Viridiplantae</taxon>
        <taxon>Streptophyta</taxon>
        <taxon>Embryophyta</taxon>
        <taxon>Tracheophyta</taxon>
        <taxon>Spermatophyta</taxon>
        <taxon>Magnoliopsida</taxon>
        <taxon>eudicotyledons</taxon>
        <taxon>Gunneridae</taxon>
        <taxon>Pentapetalae</taxon>
        <taxon>rosids</taxon>
        <taxon>malvids</taxon>
        <taxon>Brassicales</taxon>
        <taxon>Brassicaceae</taxon>
        <taxon>Brassiceae</taxon>
        <taxon>Brassica</taxon>
    </lineage>
</organism>
<dbReference type="Proteomes" id="UP000824890">
    <property type="component" value="Unassembled WGS sequence"/>
</dbReference>
<accession>A0A816KE16</accession>
<reference evidence="2 3" key="2">
    <citation type="submission" date="2021-05" db="EMBL/GenBank/DDBJ databases">
        <title>Genome Assembly of Synthetic Allotetraploid Brassica napus Reveals Homoeologous Exchanges between Subgenomes.</title>
        <authorList>
            <person name="Davis J.T."/>
        </authorList>
    </citation>
    <scope>NUCLEOTIDE SEQUENCE [LARGE SCALE GENOMIC DNA]</scope>
    <source>
        <strain evidence="3">cv. Da-Ae</strain>
        <tissue evidence="2">Seedling</tissue>
    </source>
</reference>
<dbReference type="EMBL" id="JAGKQM010000012">
    <property type="protein sequence ID" value="KAH0899538.1"/>
    <property type="molecule type" value="Genomic_DNA"/>
</dbReference>
<reference evidence="1" key="1">
    <citation type="submission" date="2021-01" db="EMBL/GenBank/DDBJ databases">
        <authorList>
            <consortium name="Genoscope - CEA"/>
            <person name="William W."/>
        </authorList>
    </citation>
    <scope>NUCLEOTIDE SEQUENCE</scope>
</reference>
<dbReference type="AlphaFoldDB" id="A0A816KE16"/>
<evidence type="ECO:0000313" key="3">
    <source>
        <dbReference type="Proteomes" id="UP000824890"/>
    </source>
</evidence>
<dbReference type="Proteomes" id="UP001295469">
    <property type="component" value="Chromosome C02"/>
</dbReference>
<protein>
    <submittedName>
        <fullName evidence="1">(rape) hypothetical protein</fullName>
    </submittedName>
</protein>
<sequence>MIIKRCNNVKSSRSPTIPTNSFSMEVSLYLLDFIPLTCIYTPPQSVRCIVYLFCFAELLGLVQKLSSNHGNFSDPELKAGRCKQSLQTRLFCFWEGWNYKKGKGSERIGVDMVLIDHNQHPPLPNFELNGGNDHMSGARAIKKKPPALNTIRLNNGGCTANVNATSHALPVYIPI</sequence>
<gene>
    <name evidence="1" type="ORF">DARMORV10_C02P52380.1</name>
    <name evidence="2" type="ORF">HID58_049106</name>
</gene>
<keyword evidence="3" id="KW-1185">Reference proteome</keyword>
<proteinExistence type="predicted"/>
<evidence type="ECO:0000313" key="1">
    <source>
        <dbReference type="EMBL" id="CAF1920084.1"/>
    </source>
</evidence>
<name>A0A816KE16_BRANA</name>